<dbReference type="EMBL" id="OW152827">
    <property type="protein sequence ID" value="CAH2043101.1"/>
    <property type="molecule type" value="Genomic_DNA"/>
</dbReference>
<evidence type="ECO:0000313" key="2">
    <source>
        <dbReference type="EMBL" id="CAH2043101.1"/>
    </source>
</evidence>
<evidence type="ECO:0000256" key="1">
    <source>
        <dbReference type="SAM" id="MobiDB-lite"/>
    </source>
</evidence>
<feature type="region of interest" description="Disordered" evidence="1">
    <location>
        <begin position="51"/>
        <end position="70"/>
    </location>
</feature>
<organism evidence="2 3">
    <name type="scientific">Iphiclides podalirius</name>
    <name type="common">scarce swallowtail</name>
    <dbReference type="NCBI Taxonomy" id="110791"/>
    <lineage>
        <taxon>Eukaryota</taxon>
        <taxon>Metazoa</taxon>
        <taxon>Ecdysozoa</taxon>
        <taxon>Arthropoda</taxon>
        <taxon>Hexapoda</taxon>
        <taxon>Insecta</taxon>
        <taxon>Pterygota</taxon>
        <taxon>Neoptera</taxon>
        <taxon>Endopterygota</taxon>
        <taxon>Lepidoptera</taxon>
        <taxon>Glossata</taxon>
        <taxon>Ditrysia</taxon>
        <taxon>Papilionoidea</taxon>
        <taxon>Papilionidae</taxon>
        <taxon>Papilioninae</taxon>
        <taxon>Iphiclides</taxon>
    </lineage>
</organism>
<feature type="compositionally biased region" description="Basic residues" evidence="1">
    <location>
        <begin position="60"/>
        <end position="70"/>
    </location>
</feature>
<sequence length="70" mass="7634">MSGRREVPPRSAVEIPALGPIMHSALGARRRSLPSGPVGAPVRSLPRIGRCVTHGAQSRPRQRLPKCRYK</sequence>
<feature type="non-terminal residue" evidence="2">
    <location>
        <position position="70"/>
    </location>
</feature>
<keyword evidence="3" id="KW-1185">Reference proteome</keyword>
<evidence type="ECO:0000313" key="3">
    <source>
        <dbReference type="Proteomes" id="UP000837857"/>
    </source>
</evidence>
<gene>
    <name evidence="2" type="ORF">IPOD504_LOCUS4147</name>
</gene>
<name>A0ABN8I217_9NEOP</name>
<proteinExistence type="predicted"/>
<dbReference type="Proteomes" id="UP000837857">
    <property type="component" value="Chromosome 15"/>
</dbReference>
<accession>A0ABN8I217</accession>
<protein>
    <submittedName>
        <fullName evidence="2">Uncharacterized protein</fullName>
    </submittedName>
</protein>
<reference evidence="2" key="1">
    <citation type="submission" date="2022-03" db="EMBL/GenBank/DDBJ databases">
        <authorList>
            <person name="Martin H S."/>
        </authorList>
    </citation>
    <scope>NUCLEOTIDE SEQUENCE</scope>
</reference>